<organism evidence="10 11">
    <name type="scientific">Staphylococcus equorum</name>
    <dbReference type="NCBI Taxonomy" id="246432"/>
    <lineage>
        <taxon>Bacteria</taxon>
        <taxon>Bacillati</taxon>
        <taxon>Bacillota</taxon>
        <taxon>Bacilli</taxon>
        <taxon>Bacillales</taxon>
        <taxon>Staphylococcaceae</taxon>
        <taxon>Staphylococcus</taxon>
    </lineage>
</organism>
<dbReference type="EMBL" id="JAMBQA010000004">
    <property type="protein sequence ID" value="MDG0846450.1"/>
    <property type="molecule type" value="Genomic_DNA"/>
</dbReference>
<dbReference type="InterPro" id="IPR008283">
    <property type="entry name" value="Peptidase_M17_N"/>
</dbReference>
<gene>
    <name evidence="10" type="ORF">M4L89_09460</name>
</gene>
<evidence type="ECO:0000256" key="1">
    <source>
        <dbReference type="ARBA" id="ARBA00009528"/>
    </source>
</evidence>
<dbReference type="GO" id="GO:0030145">
    <property type="term" value="F:manganese ion binding"/>
    <property type="evidence" value="ECO:0007669"/>
    <property type="project" value="InterPro"/>
</dbReference>
<comment type="similarity">
    <text evidence="1">Belongs to the peptidase M17 family.</text>
</comment>
<dbReference type="Proteomes" id="UP001152422">
    <property type="component" value="Unassembled WGS sequence"/>
</dbReference>
<evidence type="ECO:0000256" key="7">
    <source>
        <dbReference type="ARBA" id="ARBA00050021"/>
    </source>
</evidence>
<sequence>MQVTMQSNTNINNKTLVVGVPEHLNQISELTIEDENIIEKLEELKRNQIINTNVGTISSTLFSLNGKKLKLITVGLGNLKTTNYSDFLKVFGNLFQYLKKDRITQASLLFDTFGSQVITIDTVAEILGQQSEQATYQFDGYKTNKMPPYQLDLDIHTESSAVHTFVKQGLIIGSSINLARDYSNIPPNILTPGYYAECIQNHFKDTDVAVDIKDSDTVQREGFGLIHAVGKGSKHGPRVITLTYNGGNADAEPIALVGKGITYDSGGYSIKPKIGMQTMKYDMCGSANVIAMIEAARQLKLKVNIVGVIAAAENMVNEIAMKPDDVYTALSGESVEVLNTDAEGRLVLGDAVFYANQFQPQVILDFATLTGAAVAALGEDKAAVFKHNAEHQLEAIIAKAQLVDEYVFELPMTSTEQSLIRKSEVADLVNHTNGHGKALFAATFINHFAGETPHLHFDIAGPATTESNTYKGPKGPTGYLIPTIVQWLRTLK</sequence>
<keyword evidence="4" id="KW-0378">Hydrolase</keyword>
<dbReference type="InterPro" id="IPR000819">
    <property type="entry name" value="Peptidase_M17_C"/>
</dbReference>
<comment type="caution">
    <text evidence="10">The sequence shown here is derived from an EMBL/GenBank/DDBJ whole genome shotgun (WGS) entry which is preliminary data.</text>
</comment>
<evidence type="ECO:0000256" key="8">
    <source>
        <dbReference type="ARBA" id="ARBA00050061"/>
    </source>
</evidence>
<dbReference type="PANTHER" id="PTHR11963">
    <property type="entry name" value="LEUCINE AMINOPEPTIDASE-RELATED"/>
    <property type="match status" value="1"/>
</dbReference>
<dbReference type="Pfam" id="PF00883">
    <property type="entry name" value="Peptidase_M17"/>
    <property type="match status" value="1"/>
</dbReference>
<evidence type="ECO:0000256" key="6">
    <source>
        <dbReference type="ARBA" id="ARBA00049972"/>
    </source>
</evidence>
<dbReference type="AlphaFoldDB" id="A0A9X4L466"/>
<protein>
    <recommendedName>
        <fullName evidence="7">Probable cytosol aminopeptidase</fullName>
    </recommendedName>
    <alternativeName>
        <fullName evidence="8">Leucine aminopeptidase</fullName>
    </alternativeName>
    <alternativeName>
        <fullName evidence="5">Leucyl aminopeptidase</fullName>
    </alternativeName>
</protein>
<dbReference type="PRINTS" id="PR00481">
    <property type="entry name" value="LAMNOPPTDASE"/>
</dbReference>
<dbReference type="GO" id="GO:0070006">
    <property type="term" value="F:metalloaminopeptidase activity"/>
    <property type="evidence" value="ECO:0007669"/>
    <property type="project" value="InterPro"/>
</dbReference>
<dbReference type="CDD" id="cd00433">
    <property type="entry name" value="Peptidase_M17"/>
    <property type="match status" value="1"/>
</dbReference>
<dbReference type="SUPFAM" id="SSF52949">
    <property type="entry name" value="Macro domain-like"/>
    <property type="match status" value="1"/>
</dbReference>
<comment type="function">
    <text evidence="6">Presumably involved in the processing and regular turnover of intracellular proteins. Catalyzes the removal of unsubstituted N-terminal amino acids from various peptides.</text>
</comment>
<evidence type="ECO:0000256" key="5">
    <source>
        <dbReference type="ARBA" id="ARBA00033172"/>
    </source>
</evidence>
<name>A0A9X4L466_9STAP</name>
<dbReference type="Gene3D" id="3.40.630.10">
    <property type="entry name" value="Zn peptidases"/>
    <property type="match status" value="1"/>
</dbReference>
<evidence type="ECO:0000259" key="9">
    <source>
        <dbReference type="PROSITE" id="PS00631"/>
    </source>
</evidence>
<dbReference type="Gene3D" id="3.40.220.10">
    <property type="entry name" value="Leucine Aminopeptidase, subunit E, domain 1"/>
    <property type="match status" value="1"/>
</dbReference>
<dbReference type="InterPro" id="IPR011356">
    <property type="entry name" value="Leucine_aapep/pepB"/>
</dbReference>
<proteinExistence type="inferred from homology"/>
<evidence type="ECO:0000313" key="11">
    <source>
        <dbReference type="Proteomes" id="UP001152422"/>
    </source>
</evidence>
<keyword evidence="3" id="KW-0645">Protease</keyword>
<dbReference type="SUPFAM" id="SSF53187">
    <property type="entry name" value="Zn-dependent exopeptidases"/>
    <property type="match status" value="1"/>
</dbReference>
<dbReference type="InterPro" id="IPR043472">
    <property type="entry name" value="Macro_dom-like"/>
</dbReference>
<dbReference type="PANTHER" id="PTHR11963:SF23">
    <property type="entry name" value="CYTOSOL AMINOPEPTIDASE"/>
    <property type="match status" value="1"/>
</dbReference>
<feature type="domain" description="Cytosol aminopeptidase" evidence="9">
    <location>
        <begin position="339"/>
        <end position="346"/>
    </location>
</feature>
<keyword evidence="2 10" id="KW-0031">Aminopeptidase</keyword>
<evidence type="ECO:0000313" key="10">
    <source>
        <dbReference type="EMBL" id="MDG0846450.1"/>
    </source>
</evidence>
<keyword evidence="11" id="KW-1185">Reference proteome</keyword>
<dbReference type="Pfam" id="PF02789">
    <property type="entry name" value="Peptidase_M17_N"/>
    <property type="match status" value="1"/>
</dbReference>
<reference evidence="10" key="1">
    <citation type="submission" date="2022-05" db="EMBL/GenBank/DDBJ databases">
        <title>Comparative genomics of Staphylococcus equorum isolates.</title>
        <authorList>
            <person name="Luelf R.H."/>
        </authorList>
    </citation>
    <scope>NUCLEOTIDE SEQUENCE</scope>
    <source>
        <strain evidence="10">TMW 2.2497</strain>
    </source>
</reference>
<evidence type="ECO:0000256" key="3">
    <source>
        <dbReference type="ARBA" id="ARBA00022670"/>
    </source>
</evidence>
<dbReference type="GO" id="GO:0006508">
    <property type="term" value="P:proteolysis"/>
    <property type="evidence" value="ECO:0007669"/>
    <property type="project" value="UniProtKB-KW"/>
</dbReference>
<accession>A0A9X4L466</accession>
<dbReference type="RefSeq" id="WP_002512220.1">
    <property type="nucleotide sequence ID" value="NZ_CP065710.1"/>
</dbReference>
<evidence type="ECO:0000256" key="2">
    <source>
        <dbReference type="ARBA" id="ARBA00022438"/>
    </source>
</evidence>
<dbReference type="PROSITE" id="PS00631">
    <property type="entry name" value="CYTOSOL_AP"/>
    <property type="match status" value="1"/>
</dbReference>
<dbReference type="GO" id="GO:0005737">
    <property type="term" value="C:cytoplasm"/>
    <property type="evidence" value="ECO:0007669"/>
    <property type="project" value="InterPro"/>
</dbReference>
<evidence type="ECO:0000256" key="4">
    <source>
        <dbReference type="ARBA" id="ARBA00022801"/>
    </source>
</evidence>